<dbReference type="PANTHER" id="PTHR20854">
    <property type="entry name" value="INOSITOL MONOPHOSPHATASE"/>
    <property type="match status" value="1"/>
</dbReference>
<dbReference type="InterPro" id="IPR020550">
    <property type="entry name" value="Inositol_monophosphatase_CS"/>
</dbReference>
<proteinExistence type="predicted"/>
<keyword evidence="3" id="KW-0460">Magnesium</keyword>
<sequence>MTFYGHELAVAEALAREAGALLLRHRRAGLKVDYKTSRDDPVTLADREASRFIADGLKRAFPADGLLSEEETDAPDRRVGLERVWIIDPIDGTQEFTEGSPDFCVSIGLCVGGEAVLGAVYAPDTDELFSGYVGAGVRKNSRPVGFADRADYVVSVSNTEFKRELHRYGLSGLAPSGSIALKLARLAAGEADVTFTISPRSEWDIAAGDALVRASGGVLRRRDGRAIRYNLHRPQIEQGIIGGRLDAVAWLEHELNAKEVPTAHLGVQPGDPAWVALSPADQAQLNGQPGVCIRYAGGRMLALLHVDPPTRTVLRSEGDAFHLARLTRDVTRSLGSPLGSPLGSLVHGPLIEGKGGA</sequence>
<gene>
    <name evidence="4" type="ORF">ACFOPQ_18090</name>
</gene>
<evidence type="ECO:0000313" key="4">
    <source>
        <dbReference type="EMBL" id="MFC3862679.1"/>
    </source>
</evidence>
<dbReference type="Proteomes" id="UP001595748">
    <property type="component" value="Unassembled WGS sequence"/>
</dbReference>
<dbReference type="InterPro" id="IPR020583">
    <property type="entry name" value="Inositol_monoP_metal-BS"/>
</dbReference>
<dbReference type="GO" id="GO:0008441">
    <property type="term" value="F:3'(2'),5'-bisphosphate nucleotidase activity"/>
    <property type="evidence" value="ECO:0007669"/>
    <property type="project" value="UniProtKB-EC"/>
</dbReference>
<evidence type="ECO:0000256" key="3">
    <source>
        <dbReference type="ARBA" id="ARBA00022842"/>
    </source>
</evidence>
<dbReference type="EC" id="3.1.3.7" evidence="4"/>
<evidence type="ECO:0000313" key="5">
    <source>
        <dbReference type="Proteomes" id="UP001595748"/>
    </source>
</evidence>
<keyword evidence="2 4" id="KW-0378">Hydrolase</keyword>
<dbReference type="Gene3D" id="3.30.540.10">
    <property type="entry name" value="Fructose-1,6-Bisphosphatase, subunit A, domain 1"/>
    <property type="match status" value="1"/>
</dbReference>
<accession>A0ABV8AB52</accession>
<dbReference type="InterPro" id="IPR000760">
    <property type="entry name" value="Inositol_monophosphatase-like"/>
</dbReference>
<dbReference type="RefSeq" id="WP_380080619.1">
    <property type="nucleotide sequence ID" value="NZ_JBHRZF010000210.1"/>
</dbReference>
<dbReference type="PROSITE" id="PS00630">
    <property type="entry name" value="IMP_2"/>
    <property type="match status" value="1"/>
</dbReference>
<evidence type="ECO:0000256" key="2">
    <source>
        <dbReference type="ARBA" id="ARBA00022801"/>
    </source>
</evidence>
<dbReference type="CDD" id="cd01638">
    <property type="entry name" value="CysQ"/>
    <property type="match status" value="1"/>
</dbReference>
<dbReference type="PROSITE" id="PS00629">
    <property type="entry name" value="IMP_1"/>
    <property type="match status" value="1"/>
</dbReference>
<name>A0ABV8AB52_9DEIO</name>
<dbReference type="EMBL" id="JBHRZF010000210">
    <property type="protein sequence ID" value="MFC3862679.1"/>
    <property type="molecule type" value="Genomic_DNA"/>
</dbReference>
<reference evidence="5" key="1">
    <citation type="journal article" date="2019" name="Int. J. Syst. Evol. Microbiol.">
        <title>The Global Catalogue of Microorganisms (GCM) 10K type strain sequencing project: providing services to taxonomists for standard genome sequencing and annotation.</title>
        <authorList>
            <consortium name="The Broad Institute Genomics Platform"/>
            <consortium name="The Broad Institute Genome Sequencing Center for Infectious Disease"/>
            <person name="Wu L."/>
            <person name="Ma J."/>
        </authorList>
    </citation>
    <scope>NUCLEOTIDE SEQUENCE [LARGE SCALE GENOMIC DNA]</scope>
    <source>
        <strain evidence="5">CCTCC AB 2013263</strain>
    </source>
</reference>
<dbReference type="Pfam" id="PF00459">
    <property type="entry name" value="Inositol_P"/>
    <property type="match status" value="1"/>
</dbReference>
<protein>
    <submittedName>
        <fullName evidence="4">3'(2'),5'-bisphosphate nucleotidase CysQ</fullName>
        <ecNumber evidence="4">3.1.3.7</ecNumber>
    </submittedName>
</protein>
<keyword evidence="1" id="KW-0479">Metal-binding</keyword>
<dbReference type="Gene3D" id="3.40.190.80">
    <property type="match status" value="1"/>
</dbReference>
<organism evidence="4 5">
    <name type="scientific">Deinococcus antarcticus</name>
    <dbReference type="NCBI Taxonomy" id="1298767"/>
    <lineage>
        <taxon>Bacteria</taxon>
        <taxon>Thermotogati</taxon>
        <taxon>Deinococcota</taxon>
        <taxon>Deinococci</taxon>
        <taxon>Deinococcales</taxon>
        <taxon>Deinococcaceae</taxon>
        <taxon>Deinococcus</taxon>
    </lineage>
</organism>
<dbReference type="PANTHER" id="PTHR20854:SF4">
    <property type="entry name" value="INOSITOL-1-MONOPHOSPHATASE-RELATED"/>
    <property type="match status" value="1"/>
</dbReference>
<dbReference type="SUPFAM" id="SSF56655">
    <property type="entry name" value="Carbohydrate phosphatase"/>
    <property type="match status" value="1"/>
</dbReference>
<comment type="caution">
    <text evidence="4">The sequence shown here is derived from an EMBL/GenBank/DDBJ whole genome shotgun (WGS) entry which is preliminary data.</text>
</comment>
<evidence type="ECO:0000256" key="1">
    <source>
        <dbReference type="ARBA" id="ARBA00022723"/>
    </source>
</evidence>
<keyword evidence="5" id="KW-1185">Reference proteome</keyword>
<dbReference type="PRINTS" id="PR00377">
    <property type="entry name" value="IMPHPHTASES"/>
</dbReference>